<keyword evidence="3" id="KW-0378">Hydrolase</keyword>
<evidence type="ECO:0000313" key="4">
    <source>
        <dbReference type="Proteomes" id="UP000076577"/>
    </source>
</evidence>
<dbReference type="InterPro" id="IPR025669">
    <property type="entry name" value="AAA_dom"/>
</dbReference>
<dbReference type="SUPFAM" id="SSF46955">
    <property type="entry name" value="Putative DNA-binding domain"/>
    <property type="match status" value="1"/>
</dbReference>
<dbReference type="Pfam" id="PF00376">
    <property type="entry name" value="MerR"/>
    <property type="match status" value="1"/>
</dbReference>
<proteinExistence type="predicted"/>
<dbReference type="GO" id="GO:0016787">
    <property type="term" value="F:hydrolase activity"/>
    <property type="evidence" value="ECO:0007669"/>
    <property type="project" value="UniProtKB-KW"/>
</dbReference>
<dbReference type="Gene3D" id="1.10.1660.10">
    <property type="match status" value="1"/>
</dbReference>
<reference evidence="3 4" key="1">
    <citation type="journal article" date="2016" name="Front. Microbiol.">
        <title>Comparative Genomic Analysis Reveals a Diverse Repertoire of Genes Involved in Prokaryote-Eukaryote Interactions within the Pseudovibrio Genus.</title>
        <authorList>
            <person name="Romano S."/>
            <person name="Fernandez-Guerra A."/>
            <person name="Reen F.J."/>
            <person name="Glockner F.O."/>
            <person name="Crowley S.P."/>
            <person name="O'Sullivan O."/>
            <person name="Cotter P.D."/>
            <person name="Adams C."/>
            <person name="Dobson A.D."/>
            <person name="O'Gara F."/>
        </authorList>
    </citation>
    <scope>NUCLEOTIDE SEQUENCE [LARGE SCALE GENOMIC DNA]</scope>
    <source>
        <strain evidence="3 4">Ad2</strain>
    </source>
</reference>
<dbReference type="AlphaFoldDB" id="A0A165XYB8"/>
<dbReference type="SUPFAM" id="SSF52540">
    <property type="entry name" value="P-loop containing nucleoside triphosphate hydrolases"/>
    <property type="match status" value="1"/>
</dbReference>
<dbReference type="InterPro" id="IPR009061">
    <property type="entry name" value="DNA-bd_dom_put_sf"/>
</dbReference>
<dbReference type="GO" id="GO:0006355">
    <property type="term" value="P:regulation of DNA-templated transcription"/>
    <property type="evidence" value="ECO:0007669"/>
    <property type="project" value="InterPro"/>
</dbReference>
<keyword evidence="4" id="KW-1185">Reference proteome</keyword>
<sequence length="406" mass="45026">MEYGNNTLLREETPSEKISRYSQLLSGQLHRLRQELYPPEAHKLLRSFSSVDVARLIGVSESTIRQLDLDGEGPTPTRLANGRRSYTLQQINAIREVLAARKKGDEAVNILPRRRDGEKLQVIACANFKGGSAKTTTSTHLAHYLALRGYRVLAIDLDPQASLSAMFGVQPEFDVEPNCTLFGALRYDDGRRTLGDVIRPTYFDNLDLVPANLELAEFEHIVPTAIASGASTGENIFFRRIRNVLNEVDDRYDVVVIDCPPQLGFLTLGALFASTGLLITLHPQMLDLASCNQFLGMSSDLMAVIENNGGEMNLDWMRFLVTRHNPNDSPQTRVVGLLRALFGEDVLTSPALESTAVANAGLEKKSLYELEPGAIGRETLKRALESMDSVNREIEDLLRSSWGRAL</sequence>
<dbReference type="NCBIfam" id="TIGR03453">
    <property type="entry name" value="partition_RepA"/>
    <property type="match status" value="1"/>
</dbReference>
<dbReference type="RefSeq" id="WP_068006551.1">
    <property type="nucleotide sequence ID" value="NZ_FOFM01000018.1"/>
</dbReference>
<feature type="domain" description="HTH merR-type" evidence="1">
    <location>
        <begin position="52"/>
        <end position="86"/>
    </location>
</feature>
<name>A0A165XYB8_9HYPH</name>
<dbReference type="PATRIC" id="fig|989403.3.peg.2820"/>
<protein>
    <submittedName>
        <fullName evidence="3">Sporulation initiation inhibitor protein Soj</fullName>
        <ecNumber evidence="3">3.6.-.-</ecNumber>
    </submittedName>
</protein>
<evidence type="ECO:0000259" key="1">
    <source>
        <dbReference type="Pfam" id="PF00376"/>
    </source>
</evidence>
<dbReference type="Pfam" id="PF13614">
    <property type="entry name" value="AAA_31"/>
    <property type="match status" value="1"/>
</dbReference>
<dbReference type="PANTHER" id="PTHR13696:SF52">
    <property type="entry name" value="PARA FAMILY PROTEIN CT_582"/>
    <property type="match status" value="1"/>
</dbReference>
<dbReference type="EMBL" id="LMCB01000023">
    <property type="protein sequence ID" value="KZL18241.1"/>
    <property type="molecule type" value="Genomic_DNA"/>
</dbReference>
<dbReference type="NCBIfam" id="NF010443">
    <property type="entry name" value="PRK13869.1"/>
    <property type="match status" value="1"/>
</dbReference>
<dbReference type="OrthoDB" id="9777757at2"/>
<dbReference type="InterPro" id="IPR000551">
    <property type="entry name" value="MerR-type_HTH_dom"/>
</dbReference>
<dbReference type="CDD" id="cd02042">
    <property type="entry name" value="ParAB_family"/>
    <property type="match status" value="1"/>
</dbReference>
<dbReference type="GO" id="GO:0003677">
    <property type="term" value="F:DNA binding"/>
    <property type="evidence" value="ECO:0007669"/>
    <property type="project" value="InterPro"/>
</dbReference>
<dbReference type="InterPro" id="IPR017818">
    <property type="entry name" value="Plasmid_partition_RepA"/>
</dbReference>
<dbReference type="Gene3D" id="3.40.50.300">
    <property type="entry name" value="P-loop containing nucleotide triphosphate hydrolases"/>
    <property type="match status" value="1"/>
</dbReference>
<dbReference type="PANTHER" id="PTHR13696">
    <property type="entry name" value="P-LOOP CONTAINING NUCLEOSIDE TRIPHOSPHATE HYDROLASE"/>
    <property type="match status" value="1"/>
</dbReference>
<dbReference type="Proteomes" id="UP000076577">
    <property type="component" value="Unassembled WGS sequence"/>
</dbReference>
<gene>
    <name evidence="3" type="primary">soj_2</name>
    <name evidence="3" type="ORF">PsAD2_02633</name>
</gene>
<evidence type="ECO:0000259" key="2">
    <source>
        <dbReference type="Pfam" id="PF13614"/>
    </source>
</evidence>
<dbReference type="EC" id="3.6.-.-" evidence="3"/>
<accession>A0A165XYB8</accession>
<organism evidence="3 4">
    <name type="scientific">Pseudovibrio axinellae</name>
    <dbReference type="NCBI Taxonomy" id="989403"/>
    <lineage>
        <taxon>Bacteria</taxon>
        <taxon>Pseudomonadati</taxon>
        <taxon>Pseudomonadota</taxon>
        <taxon>Alphaproteobacteria</taxon>
        <taxon>Hyphomicrobiales</taxon>
        <taxon>Stappiaceae</taxon>
        <taxon>Pseudovibrio</taxon>
    </lineage>
</organism>
<evidence type="ECO:0000313" key="3">
    <source>
        <dbReference type="EMBL" id="KZL18241.1"/>
    </source>
</evidence>
<dbReference type="InterPro" id="IPR050678">
    <property type="entry name" value="DNA_Partitioning_ATPase"/>
</dbReference>
<feature type="domain" description="AAA" evidence="2">
    <location>
        <begin position="121"/>
        <end position="296"/>
    </location>
</feature>
<comment type="caution">
    <text evidence="3">The sequence shown here is derived from an EMBL/GenBank/DDBJ whole genome shotgun (WGS) entry which is preliminary data.</text>
</comment>
<dbReference type="InterPro" id="IPR027417">
    <property type="entry name" value="P-loop_NTPase"/>
</dbReference>
<dbReference type="STRING" id="989403.SAMN05421798_1188"/>